<evidence type="ECO:0000313" key="2">
    <source>
        <dbReference type="Proteomes" id="UP000445000"/>
    </source>
</evidence>
<dbReference type="AlphaFoldDB" id="A0A829Y925"/>
<gene>
    <name evidence="1" type="ORF">GCM10011487_12560</name>
</gene>
<dbReference type="EMBL" id="BLJN01000001">
    <property type="protein sequence ID" value="GFE79256.1"/>
    <property type="molecule type" value="Genomic_DNA"/>
</dbReference>
<accession>A0A829Y925</accession>
<reference evidence="2" key="1">
    <citation type="submission" date="2020-01" db="EMBL/GenBank/DDBJ databases">
        <title>'Steroidobacter agaridevorans' sp. nov., agar-degrading bacteria isolated from rhizosphere soils.</title>
        <authorList>
            <person name="Ikenaga M."/>
            <person name="Kataoka M."/>
            <person name="Murouchi A."/>
            <person name="Katsuragi S."/>
            <person name="Sakai M."/>
        </authorList>
    </citation>
    <scope>NUCLEOTIDE SEQUENCE [LARGE SCALE GENOMIC DNA]</scope>
    <source>
        <strain evidence="2">YU21-B</strain>
    </source>
</reference>
<organism evidence="1 2">
    <name type="scientific">Steroidobacter agaridevorans</name>
    <dbReference type="NCBI Taxonomy" id="2695856"/>
    <lineage>
        <taxon>Bacteria</taxon>
        <taxon>Pseudomonadati</taxon>
        <taxon>Pseudomonadota</taxon>
        <taxon>Gammaproteobacteria</taxon>
        <taxon>Steroidobacterales</taxon>
        <taxon>Steroidobacteraceae</taxon>
        <taxon>Steroidobacter</taxon>
    </lineage>
</organism>
<comment type="caution">
    <text evidence="1">The sequence shown here is derived from an EMBL/GenBank/DDBJ whole genome shotgun (WGS) entry which is preliminary data.</text>
</comment>
<protein>
    <submittedName>
        <fullName evidence="1">Uncharacterized protein</fullName>
    </submittedName>
</protein>
<dbReference type="Proteomes" id="UP000445000">
    <property type="component" value="Unassembled WGS sequence"/>
</dbReference>
<evidence type="ECO:0000313" key="1">
    <source>
        <dbReference type="EMBL" id="GFE79256.1"/>
    </source>
</evidence>
<proteinExistence type="predicted"/>
<sequence length="99" mass="11962">MLIPLQAQRDPLLQQFRRARYRREHLSHILAVVETRQQLPALDLGSIDRRLQFIRRHVWIAVPQTRTQSHQPRIQFLQLPRRFSRPSRVLLEQLQQVTL</sequence>
<name>A0A829Y925_9GAMM</name>
<keyword evidence="2" id="KW-1185">Reference proteome</keyword>